<dbReference type="PANTHER" id="PTHR23416">
    <property type="entry name" value="SIALIC ACID SYNTHASE-RELATED"/>
    <property type="match status" value="1"/>
</dbReference>
<dbReference type="InterPro" id="IPR051159">
    <property type="entry name" value="Hexapeptide_acetyltransf"/>
</dbReference>
<name>A0AAW5MWV3_9BACT</name>
<dbReference type="RefSeq" id="WP_258335323.1">
    <property type="nucleotide sequence ID" value="NZ_JANRHJ010000002.1"/>
</dbReference>
<dbReference type="Proteomes" id="UP001204579">
    <property type="component" value="Unassembled WGS sequence"/>
</dbReference>
<dbReference type="Gene3D" id="2.160.10.10">
    <property type="entry name" value="Hexapeptide repeat proteins"/>
    <property type="match status" value="1"/>
</dbReference>
<evidence type="ECO:0000313" key="1">
    <source>
        <dbReference type="EMBL" id="MCR8872916.1"/>
    </source>
</evidence>
<dbReference type="Pfam" id="PF00132">
    <property type="entry name" value="Hexapep"/>
    <property type="match status" value="1"/>
</dbReference>
<accession>A0AAW5MWV3</accession>
<comment type="caution">
    <text evidence="1">The sequence shown here is derived from an EMBL/GenBank/DDBJ whole genome shotgun (WGS) entry which is preliminary data.</text>
</comment>
<dbReference type="InterPro" id="IPR011004">
    <property type="entry name" value="Trimer_LpxA-like_sf"/>
</dbReference>
<dbReference type="SUPFAM" id="SSF51161">
    <property type="entry name" value="Trimeric LpxA-like enzymes"/>
    <property type="match status" value="1"/>
</dbReference>
<dbReference type="GO" id="GO:0016746">
    <property type="term" value="F:acyltransferase activity"/>
    <property type="evidence" value="ECO:0007669"/>
    <property type="project" value="UniProtKB-KW"/>
</dbReference>
<gene>
    <name evidence="1" type="ORF">NW209_02580</name>
</gene>
<keyword evidence="1" id="KW-0808">Transferase</keyword>
<evidence type="ECO:0000313" key="2">
    <source>
        <dbReference type="Proteomes" id="UP001204579"/>
    </source>
</evidence>
<sequence length="209" mass="23712">MSELKKIVYKIREGGRRVSQCLFYPWRKLQYRHITFSSVIHPTNSITPEYIECGERVYIGFNARIQGIKRYNEIEFSPIIKLEDGVSIQQNIHLTCANSIVIGKNTAIAANVTITDIHHPYENIDIPIEQQNIEVGSVHIGEDCKIYNNAVILPNVTIGKHVTIGANSVVTKDIPNYCVAVGIPAKIIKRYDFTTQSWRKTNPQGEFIN</sequence>
<protein>
    <submittedName>
        <fullName evidence="1">Acyltransferase</fullName>
    </submittedName>
</protein>
<dbReference type="PANTHER" id="PTHR23416:SF78">
    <property type="entry name" value="LIPOPOLYSACCHARIDE BIOSYNTHESIS O-ACETYL TRANSFERASE WBBJ-RELATED"/>
    <property type="match status" value="1"/>
</dbReference>
<keyword evidence="1" id="KW-0012">Acyltransferase</keyword>
<dbReference type="InterPro" id="IPR001451">
    <property type="entry name" value="Hexapep"/>
</dbReference>
<proteinExistence type="predicted"/>
<keyword evidence="2" id="KW-1185">Reference proteome</keyword>
<dbReference type="CDD" id="cd04647">
    <property type="entry name" value="LbH_MAT_like"/>
    <property type="match status" value="1"/>
</dbReference>
<reference evidence="1 2" key="1">
    <citation type="submission" date="2022-08" db="EMBL/GenBank/DDBJ databases">
        <authorList>
            <person name="Zeman M."/>
            <person name="Kubasova T."/>
        </authorList>
    </citation>
    <scope>NUCLEOTIDE SEQUENCE [LARGE SCALE GENOMIC DNA]</scope>
    <source>
        <strain evidence="1 2">ET62</strain>
    </source>
</reference>
<dbReference type="AlphaFoldDB" id="A0AAW5MWV3"/>
<organism evidence="1 2">
    <name type="scientific">Phocaeicola barnesiae</name>
    <dbReference type="NCBI Taxonomy" id="376804"/>
    <lineage>
        <taxon>Bacteria</taxon>
        <taxon>Pseudomonadati</taxon>
        <taxon>Bacteroidota</taxon>
        <taxon>Bacteroidia</taxon>
        <taxon>Bacteroidales</taxon>
        <taxon>Bacteroidaceae</taxon>
        <taxon>Phocaeicola</taxon>
    </lineage>
</organism>
<dbReference type="EMBL" id="JANRHJ010000002">
    <property type="protein sequence ID" value="MCR8872916.1"/>
    <property type="molecule type" value="Genomic_DNA"/>
</dbReference>